<dbReference type="PANTHER" id="PTHR10434">
    <property type="entry name" value="1-ACYL-SN-GLYCEROL-3-PHOSPHATE ACYLTRANSFERASE"/>
    <property type="match status" value="1"/>
</dbReference>
<reference evidence="5 6" key="1">
    <citation type="submission" date="2019-02" db="EMBL/GenBank/DDBJ databases">
        <title>Genome of a new Bacteroidetes strain.</title>
        <authorList>
            <person name="Pitt A."/>
        </authorList>
    </citation>
    <scope>NUCLEOTIDE SEQUENCE [LARGE SCALE GENOMIC DNA]</scope>
    <source>
        <strain evidence="5 6">103A-SOEBACH</strain>
    </source>
</reference>
<keyword evidence="2 5" id="KW-0808">Transferase</keyword>
<dbReference type="SUPFAM" id="SSF69593">
    <property type="entry name" value="Glycerol-3-phosphate (1)-acyltransferase"/>
    <property type="match status" value="1"/>
</dbReference>
<dbReference type="Proteomes" id="UP000293583">
    <property type="component" value="Unassembled WGS sequence"/>
</dbReference>
<keyword evidence="3 5" id="KW-0012">Acyltransferase</keyword>
<evidence type="ECO:0000256" key="1">
    <source>
        <dbReference type="ARBA" id="ARBA00005189"/>
    </source>
</evidence>
<dbReference type="GO" id="GO:0003841">
    <property type="term" value="F:1-acylglycerol-3-phosphate O-acyltransferase activity"/>
    <property type="evidence" value="ECO:0007669"/>
    <property type="project" value="TreeGrafter"/>
</dbReference>
<dbReference type="PANTHER" id="PTHR10434:SF9">
    <property type="entry name" value="PHOSPHOLIPID_GLYCEROL ACYLTRANSFERASE DOMAIN-CONTAINING PROTEIN"/>
    <property type="match status" value="1"/>
</dbReference>
<evidence type="ECO:0000256" key="3">
    <source>
        <dbReference type="ARBA" id="ARBA00023315"/>
    </source>
</evidence>
<dbReference type="GO" id="GO:0006654">
    <property type="term" value="P:phosphatidic acid biosynthetic process"/>
    <property type="evidence" value="ECO:0007669"/>
    <property type="project" value="TreeGrafter"/>
</dbReference>
<evidence type="ECO:0000256" key="2">
    <source>
        <dbReference type="ARBA" id="ARBA00022679"/>
    </source>
</evidence>
<gene>
    <name evidence="5" type="ORF">EWU20_07260</name>
</gene>
<comment type="pathway">
    <text evidence="1">Lipid metabolism.</text>
</comment>
<keyword evidence="6" id="KW-1185">Reference proteome</keyword>
<evidence type="ECO:0000259" key="4">
    <source>
        <dbReference type="SMART" id="SM00563"/>
    </source>
</evidence>
<proteinExistence type="predicted"/>
<name>A0A4Q9BBH4_9BACT</name>
<protein>
    <submittedName>
        <fullName evidence="5">Acyltransferase</fullName>
    </submittedName>
</protein>
<sequence length="190" mass="21450">MLVSSPIFDLLFKLAGWKLVGEVPRDLKKALVIVCPHATWKDFPIGLGARSLLKIPILFWGKKELFEGPFGGIFSWLGGYPVNRGTKSNLVDAIVDIYNSKDSFYAVLAPEGTRKDVQELKTGFYYIADGAKVPLIMIGFDFVNKEIKIREPYYTTGDFQKDKLDIARYYQSIPGVQKSWIKNYLAEAAE</sequence>
<evidence type="ECO:0000313" key="6">
    <source>
        <dbReference type="Proteomes" id="UP000293583"/>
    </source>
</evidence>
<dbReference type="OrthoDB" id="9796839at2"/>
<dbReference type="SMART" id="SM00563">
    <property type="entry name" value="PlsC"/>
    <property type="match status" value="1"/>
</dbReference>
<accession>A0A4Q9BBH4</accession>
<feature type="domain" description="Phospholipid/glycerol acyltransferase" evidence="4">
    <location>
        <begin position="31"/>
        <end position="143"/>
    </location>
</feature>
<evidence type="ECO:0000313" key="5">
    <source>
        <dbReference type="EMBL" id="TBH73166.1"/>
    </source>
</evidence>
<dbReference type="Pfam" id="PF01553">
    <property type="entry name" value="Acyltransferase"/>
    <property type="match status" value="1"/>
</dbReference>
<dbReference type="RefSeq" id="WP_130896754.1">
    <property type="nucleotide sequence ID" value="NZ_JAANOL010000001.1"/>
</dbReference>
<dbReference type="EMBL" id="SEWY01000003">
    <property type="protein sequence ID" value="TBH73166.1"/>
    <property type="molecule type" value="Genomic_DNA"/>
</dbReference>
<organism evidence="5 6">
    <name type="scientific">Aquirufa antheringensis</name>
    <dbReference type="NCBI Taxonomy" id="2516559"/>
    <lineage>
        <taxon>Bacteria</taxon>
        <taxon>Pseudomonadati</taxon>
        <taxon>Bacteroidota</taxon>
        <taxon>Cytophagia</taxon>
        <taxon>Cytophagales</taxon>
        <taxon>Flectobacillaceae</taxon>
        <taxon>Aquirufa</taxon>
    </lineage>
</organism>
<dbReference type="AlphaFoldDB" id="A0A4Q9BBH4"/>
<dbReference type="InterPro" id="IPR002123">
    <property type="entry name" value="Plipid/glycerol_acylTrfase"/>
</dbReference>
<comment type="caution">
    <text evidence="5">The sequence shown here is derived from an EMBL/GenBank/DDBJ whole genome shotgun (WGS) entry which is preliminary data.</text>
</comment>